<keyword evidence="1" id="KW-0677">Repeat</keyword>
<evidence type="ECO:0000256" key="3">
    <source>
        <dbReference type="PROSITE-ProRule" id="PRU00339"/>
    </source>
</evidence>
<feature type="compositionally biased region" description="Low complexity" evidence="4">
    <location>
        <begin position="120"/>
        <end position="130"/>
    </location>
</feature>
<dbReference type="PROSITE" id="PS50005">
    <property type="entry name" value="TPR"/>
    <property type="match status" value="2"/>
</dbReference>
<reference evidence="5 6" key="1">
    <citation type="journal article" date="2018" name="BMC Genomics">
        <title>The genome of Naegleria lovaniensis, the basis for a comparative approach to unravel pathogenicity factors of the human pathogenic amoeba N. fowleri.</title>
        <authorList>
            <person name="Liechti N."/>
            <person name="Schurch N."/>
            <person name="Bruggmann R."/>
            <person name="Wittwer M."/>
        </authorList>
    </citation>
    <scope>NUCLEOTIDE SEQUENCE [LARGE SCALE GENOMIC DNA]</scope>
    <source>
        <strain evidence="5 6">ATCC 30569</strain>
    </source>
</reference>
<dbReference type="GO" id="GO:0006620">
    <property type="term" value="P:post-translational protein targeting to endoplasmic reticulum membrane"/>
    <property type="evidence" value="ECO:0007669"/>
    <property type="project" value="TreeGrafter"/>
</dbReference>
<evidence type="ECO:0008006" key="7">
    <source>
        <dbReference type="Google" id="ProtNLM"/>
    </source>
</evidence>
<evidence type="ECO:0000256" key="2">
    <source>
        <dbReference type="ARBA" id="ARBA00022803"/>
    </source>
</evidence>
<dbReference type="AlphaFoldDB" id="A0AA88KN83"/>
<feature type="region of interest" description="Disordered" evidence="4">
    <location>
        <begin position="114"/>
        <end position="146"/>
    </location>
</feature>
<feature type="compositionally biased region" description="Basic and acidic residues" evidence="4">
    <location>
        <begin position="132"/>
        <end position="146"/>
    </location>
</feature>
<dbReference type="GO" id="GO:0016020">
    <property type="term" value="C:membrane"/>
    <property type="evidence" value="ECO:0007669"/>
    <property type="project" value="TreeGrafter"/>
</dbReference>
<evidence type="ECO:0000313" key="6">
    <source>
        <dbReference type="Proteomes" id="UP000816034"/>
    </source>
</evidence>
<dbReference type="GeneID" id="68092909"/>
<feature type="repeat" description="TPR" evidence="3">
    <location>
        <begin position="204"/>
        <end position="237"/>
    </location>
</feature>
<keyword evidence="6" id="KW-1185">Reference proteome</keyword>
<comment type="caution">
    <text evidence="5">The sequence shown here is derived from an EMBL/GenBank/DDBJ whole genome shotgun (WGS) entry which is preliminary data.</text>
</comment>
<dbReference type="GO" id="GO:0072380">
    <property type="term" value="C:TRC complex"/>
    <property type="evidence" value="ECO:0007669"/>
    <property type="project" value="TreeGrafter"/>
</dbReference>
<sequence>MSNPTPSFANRELLKSIVDFLARTTTDNEEAQLAVQMLRNTYSIGPVENNNTINLEQVWRAGCEQLSIVDYSMDEKFKAFMKQLDSMGYFKNTTSTDTYEMRYEKAKLKFQEKMKSHQQTPTTTSSASSAIDVEKAEKAKEEGNEKLKNKDYEGAIESYRLAMQYNPQNHIYPSNMAAAYISLGQHEKALKCCEQSIKLNDTYVKAYQRLAQCQTKLNKKKEAIKTYEKLIDLNPESATEYASKIEQLSSTSSSAASNPFAGLGGGLGGGFPGGMPNLGGLSEMLNNPQFMQMAMNMMQQPGMQEMVSNMMRNMGGPGGVFGNMPGMDGANMDEQQRAVMSQILEEPEVQQSEKLTRVFTEVRDNGPQSLMQHMSDPEVSAFMQRYASKMLGSGNPFANMFGGAANQPRKDDDNDGGNSKLYA</sequence>
<dbReference type="SMART" id="SM00028">
    <property type="entry name" value="TPR"/>
    <property type="match status" value="3"/>
</dbReference>
<proteinExistence type="predicted"/>
<dbReference type="SUPFAM" id="SSF48452">
    <property type="entry name" value="TPR-like"/>
    <property type="match status" value="1"/>
</dbReference>
<dbReference type="InterPro" id="IPR011990">
    <property type="entry name" value="TPR-like_helical_dom_sf"/>
</dbReference>
<dbReference type="EMBL" id="PYSW02000010">
    <property type="protein sequence ID" value="KAG2388283.1"/>
    <property type="molecule type" value="Genomic_DNA"/>
</dbReference>
<dbReference type="PANTHER" id="PTHR45831:SF2">
    <property type="entry name" value="LD24721P"/>
    <property type="match status" value="1"/>
</dbReference>
<dbReference type="PANTHER" id="PTHR45831">
    <property type="entry name" value="LD24721P"/>
    <property type="match status" value="1"/>
</dbReference>
<accession>A0AA88KN83</accession>
<dbReference type="Gene3D" id="1.25.40.10">
    <property type="entry name" value="Tetratricopeptide repeat domain"/>
    <property type="match status" value="1"/>
</dbReference>
<dbReference type="Pfam" id="PF00515">
    <property type="entry name" value="TPR_1"/>
    <property type="match status" value="1"/>
</dbReference>
<name>A0AA88KN83_NAELO</name>
<evidence type="ECO:0000256" key="4">
    <source>
        <dbReference type="SAM" id="MobiDB-lite"/>
    </source>
</evidence>
<gene>
    <name evidence="5" type="ORF">C9374_000447</name>
</gene>
<dbReference type="Proteomes" id="UP000816034">
    <property type="component" value="Unassembled WGS sequence"/>
</dbReference>
<protein>
    <recommendedName>
        <fullName evidence="7">Small glutamine-rich tetratricopeptide repeat-containing protein</fullName>
    </recommendedName>
</protein>
<evidence type="ECO:0000313" key="5">
    <source>
        <dbReference type="EMBL" id="KAG2388283.1"/>
    </source>
</evidence>
<dbReference type="Gene3D" id="1.10.260.100">
    <property type="match status" value="1"/>
</dbReference>
<dbReference type="GO" id="GO:0060090">
    <property type="term" value="F:molecular adaptor activity"/>
    <property type="evidence" value="ECO:0007669"/>
    <property type="project" value="TreeGrafter"/>
</dbReference>
<feature type="region of interest" description="Disordered" evidence="4">
    <location>
        <begin position="401"/>
        <end position="423"/>
    </location>
</feature>
<keyword evidence="2 3" id="KW-0802">TPR repeat</keyword>
<organism evidence="5 6">
    <name type="scientific">Naegleria lovaniensis</name>
    <name type="common">Amoeba</name>
    <dbReference type="NCBI Taxonomy" id="51637"/>
    <lineage>
        <taxon>Eukaryota</taxon>
        <taxon>Discoba</taxon>
        <taxon>Heterolobosea</taxon>
        <taxon>Tetramitia</taxon>
        <taxon>Eutetramitia</taxon>
        <taxon>Vahlkampfiidae</taxon>
        <taxon>Naegleria</taxon>
    </lineage>
</organism>
<dbReference type="InterPro" id="IPR019734">
    <property type="entry name" value="TPR_rpt"/>
</dbReference>
<evidence type="ECO:0000256" key="1">
    <source>
        <dbReference type="ARBA" id="ARBA00022737"/>
    </source>
</evidence>
<dbReference type="InterPro" id="IPR047150">
    <property type="entry name" value="SGT"/>
</dbReference>
<dbReference type="RefSeq" id="XP_044552275.1">
    <property type="nucleotide sequence ID" value="XM_044694112.1"/>
</dbReference>
<dbReference type="Pfam" id="PF13181">
    <property type="entry name" value="TPR_8"/>
    <property type="match status" value="2"/>
</dbReference>
<feature type="repeat" description="TPR" evidence="3">
    <location>
        <begin position="136"/>
        <end position="169"/>
    </location>
</feature>
<dbReference type="PROSITE" id="PS50293">
    <property type="entry name" value="TPR_REGION"/>
    <property type="match status" value="1"/>
</dbReference>